<feature type="domain" description="Protein kinase" evidence="1">
    <location>
        <begin position="261"/>
        <end position="544"/>
    </location>
</feature>
<keyword evidence="3" id="KW-1185">Reference proteome</keyword>
<dbReference type="Pfam" id="PF07714">
    <property type="entry name" value="PK_Tyr_Ser-Thr"/>
    <property type="match status" value="1"/>
</dbReference>
<keyword evidence="2" id="KW-0418">Kinase</keyword>
<evidence type="ECO:0000259" key="1">
    <source>
        <dbReference type="PROSITE" id="PS50011"/>
    </source>
</evidence>
<dbReference type="InterPro" id="IPR051681">
    <property type="entry name" value="Ser/Thr_Kinases-Pseudokinases"/>
</dbReference>
<dbReference type="InterPro" id="IPR001245">
    <property type="entry name" value="Ser-Thr/Tyr_kinase_cat_dom"/>
</dbReference>
<dbReference type="Proteomes" id="UP000077266">
    <property type="component" value="Unassembled WGS sequence"/>
</dbReference>
<dbReference type="InParanoid" id="A0A165CIZ2"/>
<gene>
    <name evidence="2" type="ORF">EXIGLDRAFT_702423</name>
</gene>
<keyword evidence="2" id="KW-0808">Transferase</keyword>
<name>A0A165CIZ2_EXIGL</name>
<dbReference type="PROSITE" id="PS50011">
    <property type="entry name" value="PROTEIN_KINASE_DOM"/>
    <property type="match status" value="2"/>
</dbReference>
<sequence>MFVVASVAEYSELLPFLRAHPLVDRRRIVLQLLIGLRFLHELGIVHGNIHSANVQVDSSGAPILAGFGQPVLCRDEQVDKTRDLDWVDAQKELVSEWSILWTTASESDAPHETVVDATHYVPGSKIDISDDTAVTDVMKTRAANALLSFEKSGDMFALAFLIVEVFSEATPCTSVRTFQILCKALRRQRPLHPGLIAELRGLDRRHWDVCLSCWRVGPDDPWTLQQMVDRLSGTNGNIVLTPFGRNITDDELQLPQIDDHVRDIQELKEGRDAELNMQEIRGIWDQEGGKVVVIKIITPAHCRRGSLRRPHDFLAEAYMWSQLHHPNILPLIATVRYDLTECFVVPWMAGGTCVDFLRANPDADRLALLLNVGDALHYLHTREPTIIHGYVRARSVLVSEDGVAYLGNFDFLRLQDPERNPDTFDESYIDKAGRWNAPELSIAEYTTKSDVFGFAMFAYEVYSGQIPYHTVPEHPGFSYVKSVWDLKVAGHRPERPSSGLLTDKLWDLIQRCWDQAPRLRPSMGTVVRELGQIQTEGRAPHESS</sequence>
<accession>A0A165CIZ2</accession>
<dbReference type="PANTHER" id="PTHR44329:SF214">
    <property type="entry name" value="PROTEIN KINASE DOMAIN-CONTAINING PROTEIN"/>
    <property type="match status" value="1"/>
</dbReference>
<reference evidence="2 3" key="1">
    <citation type="journal article" date="2016" name="Mol. Biol. Evol.">
        <title>Comparative Genomics of Early-Diverging Mushroom-Forming Fungi Provides Insights into the Origins of Lignocellulose Decay Capabilities.</title>
        <authorList>
            <person name="Nagy L.G."/>
            <person name="Riley R."/>
            <person name="Tritt A."/>
            <person name="Adam C."/>
            <person name="Daum C."/>
            <person name="Floudas D."/>
            <person name="Sun H."/>
            <person name="Yadav J.S."/>
            <person name="Pangilinan J."/>
            <person name="Larsson K.H."/>
            <person name="Matsuura K."/>
            <person name="Barry K."/>
            <person name="Labutti K."/>
            <person name="Kuo R."/>
            <person name="Ohm R.A."/>
            <person name="Bhattacharya S.S."/>
            <person name="Shirouzu T."/>
            <person name="Yoshinaga Y."/>
            <person name="Martin F.M."/>
            <person name="Grigoriev I.V."/>
            <person name="Hibbett D.S."/>
        </authorList>
    </citation>
    <scope>NUCLEOTIDE SEQUENCE [LARGE SCALE GENOMIC DNA]</scope>
    <source>
        <strain evidence="2 3">HHB12029</strain>
    </source>
</reference>
<feature type="domain" description="Protein kinase" evidence="1">
    <location>
        <begin position="1"/>
        <end position="240"/>
    </location>
</feature>
<dbReference type="AlphaFoldDB" id="A0A165CIZ2"/>
<dbReference type="Gene3D" id="1.10.510.10">
    <property type="entry name" value="Transferase(Phosphotransferase) domain 1"/>
    <property type="match status" value="2"/>
</dbReference>
<dbReference type="SUPFAM" id="SSF56112">
    <property type="entry name" value="Protein kinase-like (PK-like)"/>
    <property type="match status" value="2"/>
</dbReference>
<dbReference type="OrthoDB" id="2350295at2759"/>
<organism evidence="2 3">
    <name type="scientific">Exidia glandulosa HHB12029</name>
    <dbReference type="NCBI Taxonomy" id="1314781"/>
    <lineage>
        <taxon>Eukaryota</taxon>
        <taxon>Fungi</taxon>
        <taxon>Dikarya</taxon>
        <taxon>Basidiomycota</taxon>
        <taxon>Agaricomycotina</taxon>
        <taxon>Agaricomycetes</taxon>
        <taxon>Auriculariales</taxon>
        <taxon>Exidiaceae</taxon>
        <taxon>Exidia</taxon>
    </lineage>
</organism>
<evidence type="ECO:0000313" key="3">
    <source>
        <dbReference type="Proteomes" id="UP000077266"/>
    </source>
</evidence>
<dbReference type="EMBL" id="KV426316">
    <property type="protein sequence ID" value="KZV82554.1"/>
    <property type="molecule type" value="Genomic_DNA"/>
</dbReference>
<evidence type="ECO:0000313" key="2">
    <source>
        <dbReference type="EMBL" id="KZV82554.1"/>
    </source>
</evidence>
<dbReference type="STRING" id="1314781.A0A165CIZ2"/>
<dbReference type="GO" id="GO:0005524">
    <property type="term" value="F:ATP binding"/>
    <property type="evidence" value="ECO:0007669"/>
    <property type="project" value="InterPro"/>
</dbReference>
<protein>
    <submittedName>
        <fullName evidence="2">Kinase-like protein</fullName>
    </submittedName>
</protein>
<dbReference type="InterPro" id="IPR011009">
    <property type="entry name" value="Kinase-like_dom_sf"/>
</dbReference>
<dbReference type="InterPro" id="IPR000719">
    <property type="entry name" value="Prot_kinase_dom"/>
</dbReference>
<proteinExistence type="predicted"/>
<dbReference type="GO" id="GO:0004674">
    <property type="term" value="F:protein serine/threonine kinase activity"/>
    <property type="evidence" value="ECO:0007669"/>
    <property type="project" value="TreeGrafter"/>
</dbReference>
<dbReference type="PANTHER" id="PTHR44329">
    <property type="entry name" value="SERINE/THREONINE-PROTEIN KINASE TNNI3K-RELATED"/>
    <property type="match status" value="1"/>
</dbReference>